<evidence type="ECO:0000313" key="2">
    <source>
        <dbReference type="EMBL" id="TNJ63660.1"/>
    </source>
</evidence>
<dbReference type="SUPFAM" id="SSF56349">
    <property type="entry name" value="DNA breaking-rejoining enzymes"/>
    <property type="match status" value="1"/>
</dbReference>
<reference evidence="2 3" key="1">
    <citation type="submission" date="2019-05" db="EMBL/GenBank/DDBJ databases">
        <title>We sequenced the genome of Paenibacillus hemerocallicola KCTC 33185 for further insight into its adaptation and study the phylogeny of Paenibacillus.</title>
        <authorList>
            <person name="Narsing Rao M.P."/>
        </authorList>
    </citation>
    <scope>NUCLEOTIDE SEQUENCE [LARGE SCALE GENOMIC DNA]</scope>
    <source>
        <strain evidence="2 3">KCTC 33185</strain>
    </source>
</reference>
<evidence type="ECO:0000313" key="3">
    <source>
        <dbReference type="Proteomes" id="UP000307943"/>
    </source>
</evidence>
<dbReference type="Gene3D" id="1.10.443.10">
    <property type="entry name" value="Intergrase catalytic core"/>
    <property type="match status" value="1"/>
</dbReference>
<dbReference type="InterPro" id="IPR013762">
    <property type="entry name" value="Integrase-like_cat_sf"/>
</dbReference>
<dbReference type="Proteomes" id="UP000307943">
    <property type="component" value="Unassembled WGS sequence"/>
</dbReference>
<dbReference type="GO" id="GO:0015074">
    <property type="term" value="P:DNA integration"/>
    <property type="evidence" value="ECO:0007669"/>
    <property type="project" value="InterPro"/>
</dbReference>
<organism evidence="2 3">
    <name type="scientific">Paenibacillus hemerocallicola</name>
    <dbReference type="NCBI Taxonomy" id="1172614"/>
    <lineage>
        <taxon>Bacteria</taxon>
        <taxon>Bacillati</taxon>
        <taxon>Bacillota</taxon>
        <taxon>Bacilli</taxon>
        <taxon>Bacillales</taxon>
        <taxon>Paenibacillaceae</taxon>
        <taxon>Paenibacillus</taxon>
    </lineage>
</organism>
<dbReference type="InterPro" id="IPR011010">
    <property type="entry name" value="DNA_brk_join_enz"/>
</dbReference>
<dbReference type="AlphaFoldDB" id="A0A5C4T4M4"/>
<keyword evidence="3" id="KW-1185">Reference proteome</keyword>
<name>A0A5C4T4M4_9BACL</name>
<gene>
    <name evidence="2" type="ORF">FE784_24630</name>
</gene>
<sequence length="71" mass="8400">MEDINVEDCSAIVNGKGTKQREIYFTTECKIWIKRFYPHRFRHTYACQLLDNGAPLEFIQGSPYETEKIVR</sequence>
<comment type="caution">
    <text evidence="2">The sequence shown here is derived from an EMBL/GenBank/DDBJ whole genome shotgun (WGS) entry which is preliminary data.</text>
</comment>
<evidence type="ECO:0000256" key="1">
    <source>
        <dbReference type="ARBA" id="ARBA00023172"/>
    </source>
</evidence>
<accession>A0A5C4T4M4</accession>
<evidence type="ECO:0008006" key="4">
    <source>
        <dbReference type="Google" id="ProtNLM"/>
    </source>
</evidence>
<dbReference type="GO" id="GO:0006310">
    <property type="term" value="P:DNA recombination"/>
    <property type="evidence" value="ECO:0007669"/>
    <property type="project" value="UniProtKB-KW"/>
</dbReference>
<dbReference type="EMBL" id="VDCQ01000040">
    <property type="protein sequence ID" value="TNJ63660.1"/>
    <property type="molecule type" value="Genomic_DNA"/>
</dbReference>
<proteinExistence type="predicted"/>
<dbReference type="OrthoDB" id="9801717at2"/>
<protein>
    <recommendedName>
        <fullName evidence="4">Tyr recombinase domain-containing protein</fullName>
    </recommendedName>
</protein>
<dbReference type="GO" id="GO:0003677">
    <property type="term" value="F:DNA binding"/>
    <property type="evidence" value="ECO:0007669"/>
    <property type="project" value="InterPro"/>
</dbReference>
<keyword evidence="1" id="KW-0233">DNA recombination</keyword>